<dbReference type="Proteomes" id="UP000199603">
    <property type="component" value="Unassembled WGS sequence"/>
</dbReference>
<keyword evidence="2" id="KW-1185">Reference proteome</keyword>
<evidence type="ECO:0000313" key="2">
    <source>
        <dbReference type="Proteomes" id="UP000199603"/>
    </source>
</evidence>
<dbReference type="AlphaFoldDB" id="A0A1G6W825"/>
<reference evidence="1 2" key="1">
    <citation type="submission" date="2016-10" db="EMBL/GenBank/DDBJ databases">
        <authorList>
            <person name="de Groot N.N."/>
        </authorList>
    </citation>
    <scope>NUCLEOTIDE SEQUENCE [LARGE SCALE GENOMIC DNA]</scope>
    <source>
        <strain evidence="1 2">DSM 16957</strain>
    </source>
</reference>
<protein>
    <submittedName>
        <fullName evidence="1">Uncharacterized protein</fullName>
    </submittedName>
</protein>
<evidence type="ECO:0000313" key="1">
    <source>
        <dbReference type="EMBL" id="SDD61981.1"/>
    </source>
</evidence>
<gene>
    <name evidence="1" type="ORF">SAMN04488509_104180</name>
</gene>
<organism evidence="1 2">
    <name type="scientific">Aquimonas voraii</name>
    <dbReference type="NCBI Taxonomy" id="265719"/>
    <lineage>
        <taxon>Bacteria</taxon>
        <taxon>Pseudomonadati</taxon>
        <taxon>Pseudomonadota</taxon>
        <taxon>Gammaproteobacteria</taxon>
        <taxon>Lysobacterales</taxon>
        <taxon>Lysobacteraceae</taxon>
        <taxon>Aquimonas</taxon>
    </lineage>
</organism>
<dbReference type="EMBL" id="FNAG01000004">
    <property type="protein sequence ID" value="SDD61981.1"/>
    <property type="molecule type" value="Genomic_DNA"/>
</dbReference>
<name>A0A1G6W825_9GAMM</name>
<dbReference type="STRING" id="265719.SAMN04488509_104180"/>
<accession>A0A1G6W825</accession>
<sequence length="471" mass="48211">MLERDVQKVAAATGGVEHAHAAQAVVEGAQFGGCGIHRGALLALQRVELARLQAHCQQAFAQLGGLLRVHAGGGAGDGPLLAQGLDDGGQHQALDIGARGVVGAELVALGGVERALQQGAEDGRFDIAPVGARGFDQQLDLGPVERQCGRVLEQLAVEVQHVGGERGREAAAVHVAPELGEHAHGSLGAFDMAAQQVAEALGRQQAHVLGKHGEQAAHQELGDGFGRVAAGFQAARELGQLGGDLAGDAGGLARGVQPHRVQPDAAQACEQLRPAQIGERDAVAARIGEGRVGGARARELAVQLDALAHIDHQHEGRAALAGRQGSGIGLSLAARAQKRMVEALGRERTTQLLRLQHEGAAAIQVDAPGAVAAIAVAEADRPLEHVVLLGRGVRGVDAEQVAEVDQKALRGRQLGGIDAVPLGDESLDRGEIEGVRIGAHAGGRKGIEGEAARMPRLGAGLVSPRLGIAGS</sequence>
<proteinExistence type="predicted"/>